<dbReference type="SUPFAM" id="SSF55781">
    <property type="entry name" value="GAF domain-like"/>
    <property type="match status" value="1"/>
</dbReference>
<feature type="domain" description="IclR-ED" evidence="7">
    <location>
        <begin position="59"/>
        <end position="242"/>
    </location>
</feature>
<feature type="domain" description="HTH iclR-type" evidence="6">
    <location>
        <begin position="1"/>
        <end position="58"/>
    </location>
</feature>
<name>A0AA35CND1_9FIRM</name>
<evidence type="ECO:0000256" key="1">
    <source>
        <dbReference type="ARBA" id="ARBA00023015"/>
    </source>
</evidence>
<reference evidence="8" key="1">
    <citation type="submission" date="2022-03" db="EMBL/GenBank/DDBJ databases">
        <title>Complete genome sequence of Caldinitratiruptor microaerophilus.</title>
        <authorList>
            <person name="Mukaiyama R."/>
            <person name="Nishiyama T."/>
            <person name="Ueda K."/>
        </authorList>
    </citation>
    <scope>NUCLEOTIDE SEQUENCE</scope>
    <source>
        <strain evidence="8">JCM 16183</strain>
    </source>
</reference>
<dbReference type="FunFam" id="1.10.10.10:FF:000056">
    <property type="entry name" value="IclR family transcriptional regulator"/>
    <property type="match status" value="1"/>
</dbReference>
<dbReference type="InterPro" id="IPR029016">
    <property type="entry name" value="GAF-like_dom_sf"/>
</dbReference>
<comment type="function">
    <text evidence="4">May be an activator protein for the gylABX operon.</text>
</comment>
<dbReference type="InterPro" id="IPR005471">
    <property type="entry name" value="Tscrpt_reg_IclR_N"/>
</dbReference>
<evidence type="ECO:0000259" key="6">
    <source>
        <dbReference type="PROSITE" id="PS51077"/>
    </source>
</evidence>
<dbReference type="SUPFAM" id="SSF46785">
    <property type="entry name" value="Winged helix' DNA-binding domain"/>
    <property type="match status" value="1"/>
</dbReference>
<dbReference type="GO" id="GO:0003700">
    <property type="term" value="F:DNA-binding transcription factor activity"/>
    <property type="evidence" value="ECO:0007669"/>
    <property type="project" value="TreeGrafter"/>
</dbReference>
<dbReference type="KEGG" id="cmic:caldi_34620"/>
<dbReference type="InterPro" id="IPR036390">
    <property type="entry name" value="WH_DNA-bd_sf"/>
</dbReference>
<evidence type="ECO:0000256" key="2">
    <source>
        <dbReference type="ARBA" id="ARBA00023125"/>
    </source>
</evidence>
<dbReference type="InterPro" id="IPR014757">
    <property type="entry name" value="Tscrpt_reg_IclR_C"/>
</dbReference>
<dbReference type="Gene3D" id="3.30.450.40">
    <property type="match status" value="1"/>
</dbReference>
<dbReference type="Proteomes" id="UP001163687">
    <property type="component" value="Chromosome"/>
</dbReference>
<accession>A0AA35CND1</accession>
<evidence type="ECO:0000256" key="3">
    <source>
        <dbReference type="ARBA" id="ARBA00023163"/>
    </source>
</evidence>
<evidence type="ECO:0000256" key="4">
    <source>
        <dbReference type="ARBA" id="ARBA00058938"/>
    </source>
</evidence>
<organism evidence="8 9">
    <name type="scientific">Caldinitratiruptor microaerophilus</name>
    <dbReference type="NCBI Taxonomy" id="671077"/>
    <lineage>
        <taxon>Bacteria</taxon>
        <taxon>Bacillati</taxon>
        <taxon>Bacillota</taxon>
        <taxon>Clostridia</taxon>
        <taxon>Eubacteriales</taxon>
        <taxon>Symbiobacteriaceae</taxon>
        <taxon>Caldinitratiruptor</taxon>
    </lineage>
</organism>
<sequence length="251" mass="28008">MEKALALLSLFESHPELSLTEVSNLSGLPKATAHRLLRALERAGLVQQRADRRYRLGLRLLRLASTVAERLEVREVALPHMRWLRDRTGQSVQLVVVDGYEGVYVERVEGTAPVRLYIALGRRGPLYAGASTRLLLAYLSPEQQEAILARNPPQRHTPNTITDLGRLREVLRETREKGWTISYGELQEGSAEMAAPIWNHRGEVVAALSIAGADSQYTPAHLEQYLPLLRQASLAISRELGYHPALQEANG</sequence>
<dbReference type="RefSeq" id="WP_264842960.1">
    <property type="nucleotide sequence ID" value="NZ_AP025628.1"/>
</dbReference>
<protein>
    <recommendedName>
        <fullName evidence="5">Glycerol operon regulatory protein</fullName>
    </recommendedName>
</protein>
<dbReference type="Pfam" id="PF01614">
    <property type="entry name" value="IclR_C"/>
    <property type="match status" value="1"/>
</dbReference>
<dbReference type="AlphaFoldDB" id="A0AA35CND1"/>
<dbReference type="EMBL" id="AP025628">
    <property type="protein sequence ID" value="BDG62372.1"/>
    <property type="molecule type" value="Genomic_DNA"/>
</dbReference>
<dbReference type="InterPro" id="IPR036388">
    <property type="entry name" value="WH-like_DNA-bd_sf"/>
</dbReference>
<dbReference type="PANTHER" id="PTHR30136">
    <property type="entry name" value="HELIX-TURN-HELIX TRANSCRIPTIONAL REGULATOR, ICLR FAMILY"/>
    <property type="match status" value="1"/>
</dbReference>
<evidence type="ECO:0000259" key="7">
    <source>
        <dbReference type="PROSITE" id="PS51078"/>
    </source>
</evidence>
<proteinExistence type="predicted"/>
<evidence type="ECO:0000313" key="8">
    <source>
        <dbReference type="EMBL" id="BDG62372.1"/>
    </source>
</evidence>
<gene>
    <name evidence="8" type="ORF">caldi_34620</name>
</gene>
<dbReference type="InterPro" id="IPR050707">
    <property type="entry name" value="HTH_MetabolicPath_Reg"/>
</dbReference>
<dbReference type="GO" id="GO:0045892">
    <property type="term" value="P:negative regulation of DNA-templated transcription"/>
    <property type="evidence" value="ECO:0007669"/>
    <property type="project" value="TreeGrafter"/>
</dbReference>
<dbReference type="Pfam" id="PF09339">
    <property type="entry name" value="HTH_IclR"/>
    <property type="match status" value="1"/>
</dbReference>
<dbReference type="PANTHER" id="PTHR30136:SF24">
    <property type="entry name" value="HTH-TYPE TRANSCRIPTIONAL REPRESSOR ALLR"/>
    <property type="match status" value="1"/>
</dbReference>
<dbReference type="PROSITE" id="PS51077">
    <property type="entry name" value="HTH_ICLR"/>
    <property type="match status" value="1"/>
</dbReference>
<dbReference type="SMART" id="SM00346">
    <property type="entry name" value="HTH_ICLR"/>
    <property type="match status" value="1"/>
</dbReference>
<dbReference type="GO" id="GO:0003677">
    <property type="term" value="F:DNA binding"/>
    <property type="evidence" value="ECO:0007669"/>
    <property type="project" value="UniProtKB-KW"/>
</dbReference>
<dbReference type="Gene3D" id="1.10.10.10">
    <property type="entry name" value="Winged helix-like DNA-binding domain superfamily/Winged helix DNA-binding domain"/>
    <property type="match status" value="1"/>
</dbReference>
<keyword evidence="1" id="KW-0805">Transcription regulation</keyword>
<keyword evidence="2" id="KW-0238">DNA-binding</keyword>
<evidence type="ECO:0000256" key="5">
    <source>
        <dbReference type="ARBA" id="ARBA00070406"/>
    </source>
</evidence>
<keyword evidence="3" id="KW-0804">Transcription</keyword>
<evidence type="ECO:0000313" key="9">
    <source>
        <dbReference type="Proteomes" id="UP001163687"/>
    </source>
</evidence>
<dbReference type="PROSITE" id="PS51078">
    <property type="entry name" value="ICLR_ED"/>
    <property type="match status" value="1"/>
</dbReference>
<keyword evidence="9" id="KW-1185">Reference proteome</keyword>